<dbReference type="RefSeq" id="WP_148368523.1">
    <property type="nucleotide sequence ID" value="NZ_VSKM01000002.1"/>
</dbReference>
<sequence length="377" mass="42396">MKHIIVKYINDSISPKELEVLKIWLVKPKNQKKFKQFLLLNNDLNATHITIDEVKAFKKVSAKIDKTTSTKSKGLVNVLKYAAILIGLSFLGYSVYDYTATSTITSVKVAPEITLQLEDGTVQVVKNDVETFILNASGKKVSEQKDNQLVYTNTENAEELLSYNTLIVPYGKTFGITLSDGSKVTLNAGSELTYPVRFIKGEKKRTVFLDGEAFFKVAKDKMHPFIVNTQDMDVEVLGTAFNVTSYSEDHKTYTVLMEGKVAAHNKLTGNNSVILSPNQRVYFNNNRLETETINTEKYVAWVKGKLVFIDDSFGVITNKLERKFNVTIHNNYAALNTIIITATFTTETIDQVLNTFQTYKAFNYTLKNGVVTITKPN</sequence>
<reference evidence="4 5" key="1">
    <citation type="submission" date="2019-08" db="EMBL/GenBank/DDBJ databases">
        <title>Genomes of Antarctic Bizionia species.</title>
        <authorList>
            <person name="Bowman J.P."/>
        </authorList>
    </citation>
    <scope>NUCLEOTIDE SEQUENCE [LARGE SCALE GENOMIC DNA]</scope>
    <source>
        <strain evidence="4 5">HFD</strain>
    </source>
</reference>
<keyword evidence="5" id="KW-1185">Reference proteome</keyword>
<keyword evidence="1" id="KW-0472">Membrane</keyword>
<dbReference type="PANTHER" id="PTHR30273">
    <property type="entry name" value="PERIPLASMIC SIGNAL SENSOR AND SIGMA FACTOR ACTIVATOR FECR-RELATED"/>
    <property type="match status" value="1"/>
</dbReference>
<dbReference type="InterPro" id="IPR012373">
    <property type="entry name" value="Ferrdict_sens_TM"/>
</dbReference>
<evidence type="ECO:0000313" key="5">
    <source>
        <dbReference type="Proteomes" id="UP000323324"/>
    </source>
</evidence>
<dbReference type="PANTHER" id="PTHR30273:SF2">
    <property type="entry name" value="PROTEIN FECR"/>
    <property type="match status" value="1"/>
</dbReference>
<organism evidence="4 5">
    <name type="scientific">Bizionia saleffrena</name>
    <dbReference type="NCBI Taxonomy" id="291189"/>
    <lineage>
        <taxon>Bacteria</taxon>
        <taxon>Pseudomonadati</taxon>
        <taxon>Bacteroidota</taxon>
        <taxon>Flavobacteriia</taxon>
        <taxon>Flavobacteriales</taxon>
        <taxon>Flavobacteriaceae</taxon>
        <taxon>Bizionia</taxon>
    </lineage>
</organism>
<accession>A0A8H2QMT7</accession>
<dbReference type="Gene3D" id="3.55.50.30">
    <property type="match status" value="1"/>
</dbReference>
<evidence type="ECO:0000259" key="3">
    <source>
        <dbReference type="Pfam" id="PF16344"/>
    </source>
</evidence>
<dbReference type="GO" id="GO:0016989">
    <property type="term" value="F:sigma factor antagonist activity"/>
    <property type="evidence" value="ECO:0007669"/>
    <property type="project" value="TreeGrafter"/>
</dbReference>
<dbReference type="Pfam" id="PF04773">
    <property type="entry name" value="FecR"/>
    <property type="match status" value="1"/>
</dbReference>
<dbReference type="EMBL" id="VSKM01000002">
    <property type="protein sequence ID" value="TYB78168.1"/>
    <property type="molecule type" value="Genomic_DNA"/>
</dbReference>
<feature type="transmembrane region" description="Helical" evidence="1">
    <location>
        <begin position="78"/>
        <end position="96"/>
    </location>
</feature>
<protein>
    <submittedName>
        <fullName evidence="4">DUF4974 domain-containing protein</fullName>
    </submittedName>
</protein>
<feature type="domain" description="Protein FecR C-terminal" evidence="3">
    <location>
        <begin position="305"/>
        <end position="373"/>
    </location>
</feature>
<evidence type="ECO:0000259" key="2">
    <source>
        <dbReference type="Pfam" id="PF04773"/>
    </source>
</evidence>
<keyword evidence="1" id="KW-1133">Transmembrane helix</keyword>
<dbReference type="InterPro" id="IPR032508">
    <property type="entry name" value="FecR_C"/>
</dbReference>
<evidence type="ECO:0000256" key="1">
    <source>
        <dbReference type="SAM" id="Phobius"/>
    </source>
</evidence>
<gene>
    <name evidence="4" type="ORF">ES676_02860</name>
</gene>
<dbReference type="Gene3D" id="2.60.120.1440">
    <property type="match status" value="1"/>
</dbReference>
<dbReference type="PIRSF" id="PIRSF018266">
    <property type="entry name" value="FecR"/>
    <property type="match status" value="1"/>
</dbReference>
<name>A0A8H2QMT7_9FLAO</name>
<evidence type="ECO:0000313" key="4">
    <source>
        <dbReference type="EMBL" id="TYB78168.1"/>
    </source>
</evidence>
<dbReference type="Proteomes" id="UP000323324">
    <property type="component" value="Unassembled WGS sequence"/>
</dbReference>
<keyword evidence="1" id="KW-0812">Transmembrane</keyword>
<dbReference type="FunFam" id="2.60.120.1440:FF:000001">
    <property type="entry name" value="Putative anti-sigma factor"/>
    <property type="match status" value="1"/>
</dbReference>
<dbReference type="AlphaFoldDB" id="A0A8H2QMT7"/>
<proteinExistence type="predicted"/>
<comment type="caution">
    <text evidence="4">The sequence shown here is derived from an EMBL/GenBank/DDBJ whole genome shotgun (WGS) entry which is preliminary data.</text>
</comment>
<dbReference type="InterPro" id="IPR006860">
    <property type="entry name" value="FecR"/>
</dbReference>
<feature type="domain" description="FecR protein" evidence="2">
    <location>
        <begin position="175"/>
        <end position="261"/>
    </location>
</feature>
<dbReference type="Pfam" id="PF16344">
    <property type="entry name" value="FecR_C"/>
    <property type="match status" value="1"/>
</dbReference>